<sequence length="200" mass="23391">MGKIEDKKKQKKEALFHTSFDLFTTKGFSKTSIADIVEKAGVAKGTFYLYFKDKYDIRNRLITNKAGKVFENAYYALERTELTDFTERLLFIINDIIDQLTKDSKLLSFIAKNLSWGVFKSALVQQEEETNLDFYALYLKMIEDSPHEFHNPEVMLFMIVELVSGSCYNAILYKEPMAIEEYKPYLYEAIRSMIQTQMIK</sequence>
<keyword evidence="1 2" id="KW-0238">DNA-binding</keyword>
<dbReference type="Proteomes" id="UP000712157">
    <property type="component" value="Unassembled WGS sequence"/>
</dbReference>
<dbReference type="InterPro" id="IPR023772">
    <property type="entry name" value="DNA-bd_HTH_TetR-type_CS"/>
</dbReference>
<reference evidence="4" key="1">
    <citation type="submission" date="2021-06" db="EMBL/GenBank/DDBJ databases">
        <title>Description of novel taxa of the family Lachnospiraceae.</title>
        <authorList>
            <person name="Chaplin A.V."/>
            <person name="Sokolova S.R."/>
            <person name="Pikina A.P."/>
            <person name="Korzhanova M."/>
            <person name="Belova V."/>
            <person name="Korostin D."/>
            <person name="Efimov B.A."/>
        </authorList>
    </citation>
    <scope>NUCLEOTIDE SEQUENCE</scope>
    <source>
        <strain evidence="4">ASD5720</strain>
    </source>
</reference>
<dbReference type="RefSeq" id="WP_238722045.1">
    <property type="nucleotide sequence ID" value="NZ_JAHQCW010000021.1"/>
</dbReference>
<dbReference type="InterPro" id="IPR001647">
    <property type="entry name" value="HTH_TetR"/>
</dbReference>
<feature type="domain" description="HTH tetR-type" evidence="3">
    <location>
        <begin position="9"/>
        <end position="69"/>
    </location>
</feature>
<dbReference type="PROSITE" id="PS50977">
    <property type="entry name" value="HTH_TETR_2"/>
    <property type="match status" value="1"/>
</dbReference>
<dbReference type="PANTHER" id="PTHR43479">
    <property type="entry name" value="ACREF/ENVCD OPERON REPRESSOR-RELATED"/>
    <property type="match status" value="1"/>
</dbReference>
<proteinExistence type="predicted"/>
<feature type="DNA-binding region" description="H-T-H motif" evidence="2">
    <location>
        <begin position="32"/>
        <end position="51"/>
    </location>
</feature>
<evidence type="ECO:0000256" key="2">
    <source>
        <dbReference type="PROSITE-ProRule" id="PRU00335"/>
    </source>
</evidence>
<evidence type="ECO:0000259" key="3">
    <source>
        <dbReference type="PROSITE" id="PS50977"/>
    </source>
</evidence>
<gene>
    <name evidence="4" type="ORF">KTH89_13420</name>
</gene>
<evidence type="ECO:0000313" key="5">
    <source>
        <dbReference type="Proteomes" id="UP000712157"/>
    </source>
</evidence>
<evidence type="ECO:0000313" key="4">
    <source>
        <dbReference type="EMBL" id="MBU9737543.1"/>
    </source>
</evidence>
<dbReference type="GO" id="GO:0003677">
    <property type="term" value="F:DNA binding"/>
    <property type="evidence" value="ECO:0007669"/>
    <property type="project" value="UniProtKB-UniRule"/>
</dbReference>
<dbReference type="InterPro" id="IPR050624">
    <property type="entry name" value="HTH-type_Tx_Regulator"/>
</dbReference>
<accession>A0A949JYG8</accession>
<protein>
    <submittedName>
        <fullName evidence="4">TetR/AcrR family transcriptional regulator</fullName>
    </submittedName>
</protein>
<dbReference type="Gene3D" id="1.10.357.10">
    <property type="entry name" value="Tetracycline Repressor, domain 2"/>
    <property type="match status" value="1"/>
</dbReference>
<dbReference type="SUPFAM" id="SSF46689">
    <property type="entry name" value="Homeodomain-like"/>
    <property type="match status" value="1"/>
</dbReference>
<dbReference type="InterPro" id="IPR009057">
    <property type="entry name" value="Homeodomain-like_sf"/>
</dbReference>
<dbReference type="Pfam" id="PF00440">
    <property type="entry name" value="TetR_N"/>
    <property type="match status" value="1"/>
</dbReference>
<dbReference type="PROSITE" id="PS01081">
    <property type="entry name" value="HTH_TETR_1"/>
    <property type="match status" value="1"/>
</dbReference>
<dbReference type="PANTHER" id="PTHR43479:SF11">
    <property type="entry name" value="ACREF_ENVCD OPERON REPRESSOR-RELATED"/>
    <property type="match status" value="1"/>
</dbReference>
<dbReference type="PRINTS" id="PR00455">
    <property type="entry name" value="HTHTETR"/>
</dbReference>
<evidence type="ECO:0000256" key="1">
    <source>
        <dbReference type="ARBA" id="ARBA00023125"/>
    </source>
</evidence>
<dbReference type="EMBL" id="JAHQCW010000021">
    <property type="protein sequence ID" value="MBU9737543.1"/>
    <property type="molecule type" value="Genomic_DNA"/>
</dbReference>
<keyword evidence="5" id="KW-1185">Reference proteome</keyword>
<comment type="caution">
    <text evidence="4">The sequence shown here is derived from an EMBL/GenBank/DDBJ whole genome shotgun (WGS) entry which is preliminary data.</text>
</comment>
<name>A0A949JYG8_9FIRM</name>
<organism evidence="4 5">
    <name type="scientific">Diplocloster agilis</name>
    <dbReference type="NCBI Taxonomy" id="2850323"/>
    <lineage>
        <taxon>Bacteria</taxon>
        <taxon>Bacillati</taxon>
        <taxon>Bacillota</taxon>
        <taxon>Clostridia</taxon>
        <taxon>Lachnospirales</taxon>
        <taxon>Lachnospiraceae</taxon>
        <taxon>Diplocloster</taxon>
    </lineage>
</organism>
<dbReference type="AlphaFoldDB" id="A0A949JYG8"/>